<reference evidence="3 4" key="1">
    <citation type="submission" date="2019-03" db="EMBL/GenBank/DDBJ databases">
        <title>The complete genome sequence of Swingsia samuiensis NBRC107927(T).</title>
        <authorList>
            <person name="Chua K.-O."/>
            <person name="Chan K.-G."/>
            <person name="See-Too W.-S."/>
        </authorList>
    </citation>
    <scope>NUCLEOTIDE SEQUENCE [LARGE SCALE GENOMIC DNA]</scope>
    <source>
        <strain evidence="3 4">AH83</strain>
    </source>
</reference>
<dbReference type="EMBL" id="CP038141">
    <property type="protein sequence ID" value="QDH16534.1"/>
    <property type="molecule type" value="Genomic_DNA"/>
</dbReference>
<accession>A0A4Y6UHM2</accession>
<sequence>MDKMLTIYGIKNCNTMKKAMVWLDQHNVAYDFHDYKKLNISEETLREWAGQVDWTVLLNKAGTTFRRLPQEDKEELTQEKAISLMEQHPSLIKRPVVAQGGKILSIGFKEEEYKKLF</sequence>
<evidence type="ECO:0000256" key="2">
    <source>
        <dbReference type="PROSITE-ProRule" id="PRU01282"/>
    </source>
</evidence>
<dbReference type="Gene3D" id="3.40.30.10">
    <property type="entry name" value="Glutaredoxin"/>
    <property type="match status" value="1"/>
</dbReference>
<proteinExistence type="inferred from homology"/>
<protein>
    <submittedName>
        <fullName evidence="3">Arsenate reductase</fullName>
    </submittedName>
</protein>
<evidence type="ECO:0000313" key="3">
    <source>
        <dbReference type="EMBL" id="QDH16534.1"/>
    </source>
</evidence>
<dbReference type="PROSITE" id="PS51353">
    <property type="entry name" value="ARSC"/>
    <property type="match status" value="1"/>
</dbReference>
<organism evidence="3 4">
    <name type="scientific">Swingsia samuiensis</name>
    <dbReference type="NCBI Taxonomy" id="1293412"/>
    <lineage>
        <taxon>Bacteria</taxon>
        <taxon>Pseudomonadati</taxon>
        <taxon>Pseudomonadota</taxon>
        <taxon>Alphaproteobacteria</taxon>
        <taxon>Acetobacterales</taxon>
        <taxon>Acetobacteraceae</taxon>
        <taxon>Swingsia</taxon>
    </lineage>
</organism>
<name>A0A4Y6UHM2_9PROT</name>
<evidence type="ECO:0000256" key="1">
    <source>
        <dbReference type="ARBA" id="ARBA00007198"/>
    </source>
</evidence>
<dbReference type="KEGG" id="ssam:E3D00_02300"/>
<dbReference type="CDD" id="cd03035">
    <property type="entry name" value="ArsC_Yffb"/>
    <property type="match status" value="1"/>
</dbReference>
<gene>
    <name evidence="3" type="ORF">E3D00_02300</name>
</gene>
<keyword evidence="4" id="KW-1185">Reference proteome</keyword>
<dbReference type="Pfam" id="PF03960">
    <property type="entry name" value="ArsC"/>
    <property type="match status" value="1"/>
</dbReference>
<evidence type="ECO:0000313" key="4">
    <source>
        <dbReference type="Proteomes" id="UP000316313"/>
    </source>
</evidence>
<dbReference type="PANTHER" id="PTHR30041">
    <property type="entry name" value="ARSENATE REDUCTASE"/>
    <property type="match status" value="1"/>
</dbReference>
<dbReference type="InterPro" id="IPR036249">
    <property type="entry name" value="Thioredoxin-like_sf"/>
</dbReference>
<dbReference type="SUPFAM" id="SSF52833">
    <property type="entry name" value="Thioredoxin-like"/>
    <property type="match status" value="1"/>
</dbReference>
<dbReference type="AlphaFoldDB" id="A0A4Y6UHM2"/>
<dbReference type="OrthoDB" id="9803749at2"/>
<dbReference type="RefSeq" id="WP_141459581.1">
    <property type="nucleotide sequence ID" value="NZ_CP038141.1"/>
</dbReference>
<dbReference type="InterPro" id="IPR006504">
    <property type="entry name" value="Tscrpt_reg_Spx/MgsR"/>
</dbReference>
<dbReference type="NCBIfam" id="TIGR01617">
    <property type="entry name" value="arsC_related"/>
    <property type="match status" value="1"/>
</dbReference>
<comment type="similarity">
    <text evidence="1 2">Belongs to the ArsC family.</text>
</comment>
<dbReference type="Proteomes" id="UP000316313">
    <property type="component" value="Chromosome"/>
</dbReference>
<dbReference type="InterPro" id="IPR006660">
    <property type="entry name" value="Arsenate_reductase-like"/>
</dbReference>
<dbReference type="PANTHER" id="PTHR30041:SF8">
    <property type="entry name" value="PROTEIN YFFB"/>
    <property type="match status" value="1"/>
</dbReference>